<comment type="caution">
    <text evidence="3">The sequence shown here is derived from an EMBL/GenBank/DDBJ whole genome shotgun (WGS) entry which is preliminary data.</text>
</comment>
<dbReference type="AlphaFoldDB" id="A0A6P2C6F5"/>
<dbReference type="SUPFAM" id="SSF50249">
    <property type="entry name" value="Nucleic acid-binding proteins"/>
    <property type="match status" value="1"/>
</dbReference>
<keyword evidence="4" id="KW-1185">Reference proteome</keyword>
<feature type="domain" description="ChsH2 C-terminal OB-fold" evidence="1">
    <location>
        <begin position="55"/>
        <end position="114"/>
    </location>
</feature>
<name>A0A6P2C6F5_9ACTN</name>
<dbReference type="RefSeq" id="WP_145850709.1">
    <property type="nucleotide sequence ID" value="NZ_RPFW01000001.1"/>
</dbReference>
<dbReference type="OrthoDB" id="3212161at2"/>
<gene>
    <name evidence="3" type="ORF">EAS64_00310</name>
</gene>
<dbReference type="InterPro" id="IPR052513">
    <property type="entry name" value="Thioester_dehydratase-like"/>
</dbReference>
<proteinExistence type="predicted"/>
<dbReference type="PANTHER" id="PTHR34075">
    <property type="entry name" value="BLR3430 PROTEIN"/>
    <property type="match status" value="1"/>
</dbReference>
<dbReference type="Pfam" id="PF01796">
    <property type="entry name" value="OB_ChsH2_C"/>
    <property type="match status" value="1"/>
</dbReference>
<feature type="domain" description="ChsH2 rubredoxin-like zinc ribbon" evidence="2">
    <location>
        <begin position="22"/>
        <end position="51"/>
    </location>
</feature>
<organism evidence="3 4">
    <name type="scientific">Trebonia kvetii</name>
    <dbReference type="NCBI Taxonomy" id="2480626"/>
    <lineage>
        <taxon>Bacteria</taxon>
        <taxon>Bacillati</taxon>
        <taxon>Actinomycetota</taxon>
        <taxon>Actinomycetes</taxon>
        <taxon>Streptosporangiales</taxon>
        <taxon>Treboniaceae</taxon>
        <taxon>Trebonia</taxon>
    </lineage>
</organism>
<reference evidence="3 4" key="1">
    <citation type="submission" date="2018-11" db="EMBL/GenBank/DDBJ databases">
        <title>Trebonia kvetii gen.nov., sp.nov., a novel acidophilic actinobacterium, and proposal of the new actinobacterial family Treboniaceae fam. nov.</title>
        <authorList>
            <person name="Rapoport D."/>
            <person name="Sagova-Mareckova M."/>
            <person name="Sedlacek I."/>
            <person name="Provaznik J."/>
            <person name="Kralova S."/>
            <person name="Pavlinic D."/>
            <person name="Benes V."/>
            <person name="Kopecky J."/>
        </authorList>
    </citation>
    <scope>NUCLEOTIDE SEQUENCE [LARGE SCALE GENOMIC DNA]</scope>
    <source>
        <strain evidence="3 4">15Tr583</strain>
    </source>
</reference>
<sequence>MADRGGAATVPLVSYLALTPAPHLVASECTACGAHYFDRRNACAACPGSDFRAAPLPTEGTVRTFTIVHMAAPGVRVPFVAAVVDCGGTQVRANLINVPADPDHVRVGLPVRLAVYSLGTDDEGTEAVGFGFEPVAQED</sequence>
<dbReference type="EMBL" id="RPFW01000001">
    <property type="protein sequence ID" value="TVZ05956.1"/>
    <property type="molecule type" value="Genomic_DNA"/>
</dbReference>
<dbReference type="InterPro" id="IPR012340">
    <property type="entry name" value="NA-bd_OB-fold"/>
</dbReference>
<dbReference type="InterPro" id="IPR022002">
    <property type="entry name" value="ChsH2_Znr"/>
</dbReference>
<dbReference type="Pfam" id="PF12172">
    <property type="entry name" value="zf-ChsH2"/>
    <property type="match status" value="1"/>
</dbReference>
<dbReference type="InterPro" id="IPR002878">
    <property type="entry name" value="ChsH2_C"/>
</dbReference>
<evidence type="ECO:0000313" key="3">
    <source>
        <dbReference type="EMBL" id="TVZ05956.1"/>
    </source>
</evidence>
<dbReference type="Proteomes" id="UP000460272">
    <property type="component" value="Unassembled WGS sequence"/>
</dbReference>
<evidence type="ECO:0000313" key="4">
    <source>
        <dbReference type="Proteomes" id="UP000460272"/>
    </source>
</evidence>
<dbReference type="PANTHER" id="PTHR34075:SF5">
    <property type="entry name" value="BLR3430 PROTEIN"/>
    <property type="match status" value="1"/>
</dbReference>
<evidence type="ECO:0000259" key="1">
    <source>
        <dbReference type="Pfam" id="PF01796"/>
    </source>
</evidence>
<accession>A0A6P2C6F5</accession>
<evidence type="ECO:0000259" key="2">
    <source>
        <dbReference type="Pfam" id="PF12172"/>
    </source>
</evidence>
<evidence type="ECO:0008006" key="5">
    <source>
        <dbReference type="Google" id="ProtNLM"/>
    </source>
</evidence>
<protein>
    <recommendedName>
        <fullName evidence="5">DUF35 domain-containing protein</fullName>
    </recommendedName>
</protein>